<dbReference type="AlphaFoldDB" id="K9WDX6"/>
<sequence length="66" mass="7724">MTYKDRLSPWCIVRHLPQAQSRVVACSRRRNDAEEHLRVLRKMTPTADYSIIFDPMMESTDTIANT</sequence>
<evidence type="ECO:0000313" key="2">
    <source>
        <dbReference type="Proteomes" id="UP000010471"/>
    </source>
</evidence>
<protein>
    <submittedName>
        <fullName evidence="1">Uncharacterized protein</fullName>
    </submittedName>
</protein>
<dbReference type="HOGENOM" id="CLU_177748_1_1_3"/>
<dbReference type="OrthoDB" id="489126at2"/>
<dbReference type="STRING" id="1173027.Mic7113_2191"/>
<dbReference type="Proteomes" id="UP000010471">
    <property type="component" value="Chromosome"/>
</dbReference>
<dbReference type="RefSeq" id="WP_015182158.1">
    <property type="nucleotide sequence ID" value="NC_019738.1"/>
</dbReference>
<accession>K9WDX6</accession>
<gene>
    <name evidence="1" type="ORF">Mic7113_2191</name>
</gene>
<evidence type="ECO:0000313" key="1">
    <source>
        <dbReference type="EMBL" id="AFZ18006.1"/>
    </source>
</evidence>
<name>K9WDX6_9CYAN</name>
<reference evidence="1 2" key="1">
    <citation type="submission" date="2012-06" db="EMBL/GenBank/DDBJ databases">
        <title>Finished chromosome of genome of Microcoleus sp. PCC 7113.</title>
        <authorList>
            <consortium name="US DOE Joint Genome Institute"/>
            <person name="Gugger M."/>
            <person name="Coursin T."/>
            <person name="Rippka R."/>
            <person name="Tandeau De Marsac N."/>
            <person name="Huntemann M."/>
            <person name="Wei C.-L."/>
            <person name="Han J."/>
            <person name="Detter J.C."/>
            <person name="Han C."/>
            <person name="Tapia R."/>
            <person name="Chen A."/>
            <person name="Kyrpides N."/>
            <person name="Mavromatis K."/>
            <person name="Markowitz V."/>
            <person name="Szeto E."/>
            <person name="Ivanova N."/>
            <person name="Pagani I."/>
            <person name="Pati A."/>
            <person name="Goodwin L."/>
            <person name="Nordberg H.P."/>
            <person name="Cantor M.N."/>
            <person name="Hua S.X."/>
            <person name="Woyke T."/>
            <person name="Kerfeld C.A."/>
        </authorList>
    </citation>
    <scope>NUCLEOTIDE SEQUENCE [LARGE SCALE GENOMIC DNA]</scope>
    <source>
        <strain evidence="1 2">PCC 7113</strain>
    </source>
</reference>
<dbReference type="EMBL" id="CP003630">
    <property type="protein sequence ID" value="AFZ18006.1"/>
    <property type="molecule type" value="Genomic_DNA"/>
</dbReference>
<proteinExistence type="predicted"/>
<dbReference type="KEGG" id="mic:Mic7113_2191"/>
<organism evidence="1 2">
    <name type="scientific">Allocoleopsis franciscana PCC 7113</name>
    <dbReference type="NCBI Taxonomy" id="1173027"/>
    <lineage>
        <taxon>Bacteria</taxon>
        <taxon>Bacillati</taxon>
        <taxon>Cyanobacteriota</taxon>
        <taxon>Cyanophyceae</taxon>
        <taxon>Coleofasciculales</taxon>
        <taxon>Coleofasciculaceae</taxon>
        <taxon>Allocoleopsis</taxon>
        <taxon>Allocoleopsis franciscana</taxon>
    </lineage>
</organism>
<dbReference type="eggNOG" id="COG0456">
    <property type="taxonomic scope" value="Bacteria"/>
</dbReference>
<keyword evidence="2" id="KW-1185">Reference proteome</keyword>